<dbReference type="VEuPathDB" id="MicrosporidiaDB:A0H76_235"/>
<accession>A0A1X0Q864</accession>
<feature type="region of interest" description="Disordered" evidence="2">
    <location>
        <begin position="282"/>
        <end position="388"/>
    </location>
</feature>
<feature type="coiled-coil region" evidence="1">
    <location>
        <begin position="482"/>
        <end position="509"/>
    </location>
</feature>
<comment type="caution">
    <text evidence="3">The sequence shown here is derived from an EMBL/GenBank/DDBJ whole genome shotgun (WGS) entry which is preliminary data.</text>
</comment>
<evidence type="ECO:0000313" key="4">
    <source>
        <dbReference type="Proteomes" id="UP000192356"/>
    </source>
</evidence>
<feature type="compositionally biased region" description="Low complexity" evidence="2">
    <location>
        <begin position="327"/>
        <end position="339"/>
    </location>
</feature>
<dbReference type="AlphaFoldDB" id="A0A1X0Q864"/>
<reference evidence="3 4" key="1">
    <citation type="journal article" date="2017" name="Environ. Microbiol.">
        <title>Decay of the glycolytic pathway and adaptation to intranuclear parasitism within Enterocytozoonidae microsporidia.</title>
        <authorList>
            <person name="Wiredu Boakye D."/>
            <person name="Jaroenlak P."/>
            <person name="Prachumwat A."/>
            <person name="Williams T.A."/>
            <person name="Bateman K.S."/>
            <person name="Itsathitphaisarn O."/>
            <person name="Sritunyalucksana K."/>
            <person name="Paszkiewicz K.H."/>
            <person name="Moore K.A."/>
            <person name="Stentiford G.D."/>
            <person name="Williams B.A."/>
        </authorList>
    </citation>
    <scope>NUCLEOTIDE SEQUENCE [LARGE SCALE GENOMIC DNA]</scope>
    <source>
        <strain evidence="3 4">GB1</strain>
    </source>
</reference>
<evidence type="ECO:0000313" key="3">
    <source>
        <dbReference type="EMBL" id="ORD95981.1"/>
    </source>
</evidence>
<feature type="compositionally biased region" description="Basic and acidic residues" evidence="2">
    <location>
        <begin position="160"/>
        <end position="172"/>
    </location>
</feature>
<name>A0A1X0Q864_9MICR</name>
<keyword evidence="1" id="KW-0175">Coiled coil</keyword>
<organism evidence="3 4">
    <name type="scientific">Hepatospora eriocheir</name>
    <dbReference type="NCBI Taxonomy" id="1081669"/>
    <lineage>
        <taxon>Eukaryota</taxon>
        <taxon>Fungi</taxon>
        <taxon>Fungi incertae sedis</taxon>
        <taxon>Microsporidia</taxon>
        <taxon>Hepatosporidae</taxon>
        <taxon>Hepatospora</taxon>
    </lineage>
</organism>
<dbReference type="Proteomes" id="UP000192356">
    <property type="component" value="Unassembled WGS sequence"/>
</dbReference>
<sequence>MLLKINIINAITVAISKYVHPSKQANRHPLFLDEDLRFVVQPSNFRSVFRIDEDKDTQKLRISVNGRILDAKDGKKARLEHCNDEILKKEQEDTAKEIADLFKKDSSSCYNPNRYSSNKSNNRDYYNSNRNGYDSNYRNGYDSNNKDYYNSNRNGYDSNYRNDDYRKNDKRQNSTYDSDYGSNQYNRNDSKGGYNKNKNGNYNRNSGRGTTTERIISNEEKERTQRLHGFNNGVNFLVEPKENDTEDYSDDEYEQDFKSNNNKLQLKKNDIKETKLNNKETKLKKNDIKNYLKKETKNKVNNSKENKVNNSKEDKVNDLKEEKLKSSKLFNLNKNQNNFNEDDSNENSIKKNHNDEKNSIKESNNKKSKLKESNNKKSKLKEGKTKLINLKQNLKSANNYDDSEYSSSDMSNESKEGYVWTFFPVHKGGNDKTIVVRYGRDKCLTHSMALKKCKFEDERIGLFNLDCEFYFDIFPFNTEKSLEKLEYYLNKLKNSNNKTEERIKQAECTPYKSPNPCLPSDKCDEIKKNYPVIYLPEKNDILKEALMKTVGDGSSRFIN</sequence>
<dbReference type="EMBL" id="LVKB01000146">
    <property type="protein sequence ID" value="ORD95981.1"/>
    <property type="molecule type" value="Genomic_DNA"/>
</dbReference>
<feature type="region of interest" description="Disordered" evidence="2">
    <location>
        <begin position="109"/>
        <end position="213"/>
    </location>
</feature>
<protein>
    <submittedName>
        <fullName evidence="3">Uncharacterized protein</fullName>
    </submittedName>
</protein>
<evidence type="ECO:0000256" key="2">
    <source>
        <dbReference type="SAM" id="MobiDB-lite"/>
    </source>
</evidence>
<feature type="compositionally biased region" description="Basic and acidic residues" evidence="2">
    <location>
        <begin position="282"/>
        <end position="325"/>
    </location>
</feature>
<gene>
    <name evidence="3" type="ORF">HERIO_2041</name>
</gene>
<dbReference type="VEuPathDB" id="MicrosporidiaDB:HERIO_2041"/>
<feature type="compositionally biased region" description="Polar residues" evidence="2">
    <location>
        <begin position="173"/>
        <end position="187"/>
    </location>
</feature>
<feature type="compositionally biased region" description="Basic and acidic residues" evidence="2">
    <location>
        <begin position="348"/>
        <end position="385"/>
    </location>
</feature>
<proteinExistence type="predicted"/>
<feature type="compositionally biased region" description="Acidic residues" evidence="2">
    <location>
        <begin position="244"/>
        <end position="254"/>
    </location>
</feature>
<feature type="region of interest" description="Disordered" evidence="2">
    <location>
        <begin position="236"/>
        <end position="262"/>
    </location>
</feature>
<feature type="compositionally biased region" description="Low complexity" evidence="2">
    <location>
        <begin position="191"/>
        <end position="209"/>
    </location>
</feature>
<evidence type="ECO:0000256" key="1">
    <source>
        <dbReference type="SAM" id="Coils"/>
    </source>
</evidence>
<feature type="compositionally biased region" description="Low complexity" evidence="2">
    <location>
        <begin position="110"/>
        <end position="155"/>
    </location>
</feature>
<keyword evidence="4" id="KW-1185">Reference proteome</keyword>